<keyword evidence="2" id="KW-0805">Transcription regulation</keyword>
<feature type="region of interest" description="Disordered" evidence="6">
    <location>
        <begin position="1"/>
        <end position="182"/>
    </location>
</feature>
<name>A0A5B0M2G9_PUCGR</name>
<evidence type="ECO:0000256" key="5">
    <source>
        <dbReference type="ARBA" id="ARBA00025730"/>
    </source>
</evidence>
<feature type="region of interest" description="Disordered" evidence="6">
    <location>
        <begin position="248"/>
        <end position="285"/>
    </location>
</feature>
<feature type="compositionally biased region" description="Low complexity" evidence="6">
    <location>
        <begin position="127"/>
        <end position="168"/>
    </location>
</feature>
<dbReference type="PRINTS" id="PR01443">
    <property type="entry name" value="TFIID30KDSUB"/>
</dbReference>
<comment type="subcellular location">
    <subcellularLocation>
        <location evidence="1">Nucleus</location>
    </subcellularLocation>
</comment>
<dbReference type="AlphaFoldDB" id="A0A5B0M2G9"/>
<evidence type="ECO:0000256" key="3">
    <source>
        <dbReference type="ARBA" id="ARBA00023163"/>
    </source>
</evidence>
<dbReference type="EMBL" id="VDEP01000481">
    <property type="protein sequence ID" value="KAA1070985.1"/>
    <property type="molecule type" value="Genomic_DNA"/>
</dbReference>
<evidence type="ECO:0000256" key="1">
    <source>
        <dbReference type="ARBA" id="ARBA00004123"/>
    </source>
</evidence>
<dbReference type="Pfam" id="PF03540">
    <property type="entry name" value="TAF10"/>
    <property type="match status" value="1"/>
</dbReference>
<dbReference type="GO" id="GO:0016251">
    <property type="term" value="F:RNA polymerase II general transcription initiation factor activity"/>
    <property type="evidence" value="ECO:0007669"/>
    <property type="project" value="TreeGrafter"/>
</dbReference>
<feature type="compositionally biased region" description="Low complexity" evidence="6">
    <location>
        <begin position="20"/>
        <end position="44"/>
    </location>
</feature>
<feature type="compositionally biased region" description="Polar residues" evidence="6">
    <location>
        <begin position="117"/>
        <end position="126"/>
    </location>
</feature>
<dbReference type="GO" id="GO:0005669">
    <property type="term" value="C:transcription factor TFIID complex"/>
    <property type="evidence" value="ECO:0007669"/>
    <property type="project" value="TreeGrafter"/>
</dbReference>
<evidence type="ECO:0000313" key="7">
    <source>
        <dbReference type="EMBL" id="KAA1070985.1"/>
    </source>
</evidence>
<evidence type="ECO:0000256" key="6">
    <source>
        <dbReference type="SAM" id="MobiDB-lite"/>
    </source>
</evidence>
<dbReference type="CDD" id="cd07982">
    <property type="entry name" value="HFD_TAF10"/>
    <property type="match status" value="1"/>
</dbReference>
<comment type="caution">
    <text evidence="7">The sequence shown here is derived from an EMBL/GenBank/DDBJ whole genome shotgun (WGS) entry which is preliminary data.</text>
</comment>
<keyword evidence="3" id="KW-0804">Transcription</keyword>
<dbReference type="GO" id="GO:1990841">
    <property type="term" value="F:promoter-specific chromatin binding"/>
    <property type="evidence" value="ECO:0007669"/>
    <property type="project" value="TreeGrafter"/>
</dbReference>
<evidence type="ECO:0000256" key="2">
    <source>
        <dbReference type="ARBA" id="ARBA00023015"/>
    </source>
</evidence>
<dbReference type="PANTHER" id="PTHR21242:SF0">
    <property type="entry name" value="TRANSCRIPTION INITIATION FACTOR TFIID SUBUNIT 10"/>
    <property type="match status" value="1"/>
</dbReference>
<dbReference type="InterPro" id="IPR003923">
    <property type="entry name" value="TAF10"/>
</dbReference>
<gene>
    <name evidence="7" type="primary">TAF10_2</name>
    <name evidence="7" type="ORF">PGTUg99_004660</name>
</gene>
<evidence type="ECO:0000313" key="8">
    <source>
        <dbReference type="Proteomes" id="UP000325313"/>
    </source>
</evidence>
<reference evidence="7 8" key="1">
    <citation type="submission" date="2019-05" db="EMBL/GenBank/DDBJ databases">
        <title>Emergence of the Ug99 lineage of the wheat stem rust pathogen through somatic hybridization.</title>
        <authorList>
            <person name="Li F."/>
            <person name="Upadhyaya N.M."/>
            <person name="Sperschneider J."/>
            <person name="Matny O."/>
            <person name="Nguyen-Phuc H."/>
            <person name="Mago R."/>
            <person name="Raley C."/>
            <person name="Miller M.E."/>
            <person name="Silverstein K.A.T."/>
            <person name="Henningsen E."/>
            <person name="Hirsch C.D."/>
            <person name="Visser B."/>
            <person name="Pretorius Z.A."/>
            <person name="Steffenson B.J."/>
            <person name="Schwessinger B."/>
            <person name="Dodds P.N."/>
            <person name="Figueroa M."/>
        </authorList>
    </citation>
    <scope>NUCLEOTIDE SEQUENCE [LARGE SCALE GENOMIC DNA]</scope>
    <source>
        <strain evidence="7 8">Ug99</strain>
    </source>
</reference>
<organism evidence="7 8">
    <name type="scientific">Puccinia graminis f. sp. tritici</name>
    <dbReference type="NCBI Taxonomy" id="56615"/>
    <lineage>
        <taxon>Eukaryota</taxon>
        <taxon>Fungi</taxon>
        <taxon>Dikarya</taxon>
        <taxon>Basidiomycota</taxon>
        <taxon>Pucciniomycotina</taxon>
        <taxon>Pucciniomycetes</taxon>
        <taxon>Pucciniales</taxon>
        <taxon>Pucciniaceae</taxon>
        <taxon>Puccinia</taxon>
    </lineage>
</organism>
<dbReference type="PANTHER" id="PTHR21242">
    <property type="entry name" value="TRANSCRIPTION INITIATION FACTOR TFIID SUBUNIT 10"/>
    <property type="match status" value="1"/>
</dbReference>
<feature type="compositionally biased region" description="Low complexity" evidence="6">
    <location>
        <begin position="67"/>
        <end position="116"/>
    </location>
</feature>
<protein>
    <submittedName>
        <fullName evidence="7">Transcription initiation factor TFIID subunit 10</fullName>
    </submittedName>
</protein>
<keyword evidence="7" id="KW-0648">Protein biosynthesis</keyword>
<proteinExistence type="inferred from homology"/>
<feature type="compositionally biased region" description="Polar residues" evidence="6">
    <location>
        <begin position="262"/>
        <end position="276"/>
    </location>
</feature>
<comment type="similarity">
    <text evidence="5">Belongs to the TAF10 family.</text>
</comment>
<keyword evidence="7" id="KW-0396">Initiation factor</keyword>
<dbReference type="GO" id="GO:0000124">
    <property type="term" value="C:SAGA complex"/>
    <property type="evidence" value="ECO:0007669"/>
    <property type="project" value="TreeGrafter"/>
</dbReference>
<accession>A0A5B0M2G9</accession>
<dbReference type="GO" id="GO:0006367">
    <property type="term" value="P:transcription initiation at RNA polymerase II promoter"/>
    <property type="evidence" value="ECO:0007669"/>
    <property type="project" value="TreeGrafter"/>
</dbReference>
<dbReference type="GO" id="GO:0003743">
    <property type="term" value="F:translation initiation factor activity"/>
    <property type="evidence" value="ECO:0007669"/>
    <property type="project" value="UniProtKB-KW"/>
</dbReference>
<feature type="compositionally biased region" description="Polar residues" evidence="6">
    <location>
        <begin position="55"/>
        <end position="66"/>
    </location>
</feature>
<keyword evidence="4" id="KW-0539">Nucleus</keyword>
<sequence>MSGFISGAIDPALLSGGGNTNSNNNDSTSTSATDNNHTNNNTSTGTGGINHRPIGQSSSTQPTGLPSSSTFSLHSSSFNPPPSSSASPNPTNTLNPNNSSVQNPSSSHTAPPSSFSNFNNHGLNLPSSSSSSLQPSAATALIPPASSSSSLPNGTAPGPGTPATTETPLSNGMSAKDHEMHQKDQELAQFLLKMEEYKPVIPDEVAAYYLQRVGFECTDVKVQRLLVLACQKFVSDIAQDAFSYARTRTGQAPGGRQGPLAPNSNSAGLANGTPNNPGARKDRTRTVLTQEDLAQALAEYGINASRAPYYL</sequence>
<evidence type="ECO:0000256" key="4">
    <source>
        <dbReference type="ARBA" id="ARBA00023242"/>
    </source>
</evidence>
<dbReference type="Proteomes" id="UP000325313">
    <property type="component" value="Unassembled WGS sequence"/>
</dbReference>